<organism evidence="3 4">
    <name type="scientific">Leptospira ainlahdjerensis</name>
    <dbReference type="NCBI Taxonomy" id="2810033"/>
    <lineage>
        <taxon>Bacteria</taxon>
        <taxon>Pseudomonadati</taxon>
        <taxon>Spirochaetota</taxon>
        <taxon>Spirochaetia</taxon>
        <taxon>Leptospirales</taxon>
        <taxon>Leptospiraceae</taxon>
        <taxon>Leptospira</taxon>
    </lineage>
</organism>
<keyword evidence="1" id="KW-0812">Transmembrane</keyword>
<keyword evidence="1" id="KW-1133">Transmembrane helix</keyword>
<dbReference type="EMBL" id="JAFFPU010000076">
    <property type="protein sequence ID" value="MBM9579645.1"/>
    <property type="molecule type" value="Genomic_DNA"/>
</dbReference>
<feature type="transmembrane region" description="Helical" evidence="1">
    <location>
        <begin position="853"/>
        <end position="869"/>
    </location>
</feature>
<sequence>MKTKIQEYLQRSVQIFKWNAPAWLWFLGLFASTIVLGFVSYGILEFVFSIKGGHGEFFLFLVFGLIAILFISFFSLILYVIFPSYKQFLVFTLLLSGTCFAVNSYVLNHEVFPPFTERTVWSLWTAFILLAASIFVDRIPKLILPFFQPILILGAYLSLAFVLVLAPLMAFSWALVWMAGLGFLPYGPLFAMIAFGYSSFIIHSKLDEGKKKISLGLILFSCIFLLGYSSYYFVQWNHADGVLTKPEALQGHNRIDADLPEWIQKAGRLRVNHVTEMVLQPDRRSQMGMFASQSQFDPLAYFASQGFLSLFRTEQQHRITPEDAGRILHLLFGRSHAYLERLWRGNSLITTDIDSHVQVYPELRVSYTETTISIYNENSSSDRSFLRFGSLFATPEEAIYTITVPPGSICTKLSLWVNGEERPARLTFKSTARNAYETIVGAERRDPSYVEWLDGNRLRLRVFPVNPEDYRMVRIGIVSPLKSDGKTLTYERIRLEGPVSDFADQRVNVDVFTSSQMDLDSSGISLKEKVVSDSQVRQWTGKSGFLGWSFSFPETPAKGIVSAGGMSYNVFPEQLESFSFQPDGMIVVLNEALSRSDWKKLVNKLYEFKIPVTILTNEWFQTKDSEKAMRYLDECEIPAFNLFPLHLSEIVSAQKIGKNPIWIVAGENQSIPFGELRGSDRFKNMQRSAGNRSVIPKIAIVNGKKSEYVASLVDLDQILPVAENENELLELLKNGKISVPIQKEKTVSLPYAKLTLEKSDQTDVKQPGGDLLIRMLIQRKIMRQLGKRFFDRDLENQDLVALARDAMVVSPVSTLIVLETEDDYKRFGIKSEPSALGQSKLEAPGAVPEPGEWILILCVLFGVIVYFRFQKIHSFF</sequence>
<dbReference type="PROSITE" id="PS51468">
    <property type="entry name" value="VIT"/>
    <property type="match status" value="1"/>
</dbReference>
<feature type="transmembrane region" description="Helical" evidence="1">
    <location>
        <begin position="21"/>
        <end position="44"/>
    </location>
</feature>
<dbReference type="Proteomes" id="UP000724686">
    <property type="component" value="Unassembled WGS sequence"/>
</dbReference>
<dbReference type="RefSeq" id="WP_205281577.1">
    <property type="nucleotide sequence ID" value="NZ_JAFFPU010000076.1"/>
</dbReference>
<evidence type="ECO:0000313" key="4">
    <source>
        <dbReference type="Proteomes" id="UP000724686"/>
    </source>
</evidence>
<dbReference type="Pfam" id="PF08487">
    <property type="entry name" value="VIT"/>
    <property type="match status" value="1"/>
</dbReference>
<feature type="transmembrane region" description="Helical" evidence="1">
    <location>
        <begin position="119"/>
        <end position="139"/>
    </location>
</feature>
<reference evidence="3 4" key="1">
    <citation type="submission" date="2021-02" db="EMBL/GenBank/DDBJ databases">
        <title>Leptospira ainlahdjerensis sp. nov., Leptospira ainazelensis sp. nov., Leptospira abararensis sp. nov. and Leptospira chreensis sp. nov., four new species isolated from water sources in Algeria.</title>
        <authorList>
            <person name="Amara Korba A."/>
            <person name="Kainiu M."/>
            <person name="Vincent A.T."/>
            <person name="Mariet J.-F."/>
            <person name="Veyrier F.J."/>
            <person name="Goarant C."/>
            <person name="Picardeau M."/>
        </authorList>
    </citation>
    <scope>NUCLEOTIDE SEQUENCE [LARGE SCALE GENOMIC DNA]</scope>
    <source>
        <strain evidence="3 4">201903070</strain>
    </source>
</reference>
<dbReference type="NCBIfam" id="TIGR04477">
    <property type="entry name" value="sorted_by_XrtN"/>
    <property type="match status" value="1"/>
</dbReference>
<gene>
    <name evidence="3" type="ORF">JWG45_21080</name>
</gene>
<accession>A0ABS2UGY9</accession>
<evidence type="ECO:0000256" key="1">
    <source>
        <dbReference type="SAM" id="Phobius"/>
    </source>
</evidence>
<feature type="transmembrane region" description="Helical" evidence="1">
    <location>
        <begin position="56"/>
        <end position="81"/>
    </location>
</feature>
<dbReference type="InterPro" id="IPR013694">
    <property type="entry name" value="VIT"/>
</dbReference>
<keyword evidence="1" id="KW-0472">Membrane</keyword>
<feature type="transmembrane region" description="Helical" evidence="1">
    <location>
        <begin position="151"/>
        <end position="177"/>
    </location>
</feature>
<protein>
    <submittedName>
        <fullName evidence="3">XrtN system VIT domain-containing protein</fullName>
    </submittedName>
</protein>
<feature type="transmembrane region" description="Helical" evidence="1">
    <location>
        <begin position="214"/>
        <end position="234"/>
    </location>
</feature>
<dbReference type="InterPro" id="IPR031005">
    <property type="entry name" value="Sorted_by_XrtN"/>
</dbReference>
<evidence type="ECO:0000313" key="3">
    <source>
        <dbReference type="EMBL" id="MBM9579645.1"/>
    </source>
</evidence>
<feature type="transmembrane region" description="Helical" evidence="1">
    <location>
        <begin position="183"/>
        <end position="202"/>
    </location>
</feature>
<feature type="transmembrane region" description="Helical" evidence="1">
    <location>
        <begin position="88"/>
        <end position="107"/>
    </location>
</feature>
<feature type="domain" description="VIT" evidence="2">
    <location>
        <begin position="336"/>
        <end position="479"/>
    </location>
</feature>
<comment type="caution">
    <text evidence="3">The sequence shown here is derived from an EMBL/GenBank/DDBJ whole genome shotgun (WGS) entry which is preliminary data.</text>
</comment>
<evidence type="ECO:0000259" key="2">
    <source>
        <dbReference type="PROSITE" id="PS51468"/>
    </source>
</evidence>
<name>A0ABS2UGY9_9LEPT</name>
<keyword evidence="4" id="KW-1185">Reference proteome</keyword>
<proteinExistence type="predicted"/>